<dbReference type="AlphaFoldDB" id="A0A501XFS6"/>
<keyword evidence="3 5" id="KW-1133">Transmembrane helix</keyword>
<organism evidence="6 7">
    <name type="scientific">Sandaracinobacter neustonicus</name>
    <dbReference type="NCBI Taxonomy" id="1715348"/>
    <lineage>
        <taxon>Bacteria</taxon>
        <taxon>Pseudomonadati</taxon>
        <taxon>Pseudomonadota</taxon>
        <taxon>Alphaproteobacteria</taxon>
        <taxon>Sphingomonadales</taxon>
        <taxon>Sphingosinicellaceae</taxon>
        <taxon>Sandaracinobacter</taxon>
    </lineage>
</organism>
<dbReference type="Pfam" id="PF03062">
    <property type="entry name" value="MBOAT"/>
    <property type="match status" value="1"/>
</dbReference>
<evidence type="ECO:0000256" key="5">
    <source>
        <dbReference type="SAM" id="Phobius"/>
    </source>
</evidence>
<dbReference type="EMBL" id="VFSU01000031">
    <property type="protein sequence ID" value="TPE59187.1"/>
    <property type="molecule type" value="Genomic_DNA"/>
</dbReference>
<accession>A0A501XFS6</accession>
<gene>
    <name evidence="6" type="ORF">FJQ54_14060</name>
</gene>
<comment type="caution">
    <text evidence="6">The sequence shown here is derived from an EMBL/GenBank/DDBJ whole genome shotgun (WGS) entry which is preliminary data.</text>
</comment>
<dbReference type="Proteomes" id="UP000319897">
    <property type="component" value="Unassembled WGS sequence"/>
</dbReference>
<feature type="transmembrane region" description="Helical" evidence="5">
    <location>
        <begin position="119"/>
        <end position="138"/>
    </location>
</feature>
<evidence type="ECO:0000313" key="6">
    <source>
        <dbReference type="EMBL" id="TPE59187.1"/>
    </source>
</evidence>
<name>A0A501XFS6_9SPHN</name>
<keyword evidence="6" id="KW-0012">Acyltransferase</keyword>
<dbReference type="OrthoDB" id="6269570at2"/>
<evidence type="ECO:0000256" key="1">
    <source>
        <dbReference type="ARBA" id="ARBA00004141"/>
    </source>
</evidence>
<feature type="transmembrane region" description="Helical" evidence="5">
    <location>
        <begin position="90"/>
        <end position="107"/>
    </location>
</feature>
<proteinExistence type="predicted"/>
<keyword evidence="4 5" id="KW-0472">Membrane</keyword>
<evidence type="ECO:0000256" key="2">
    <source>
        <dbReference type="ARBA" id="ARBA00022692"/>
    </source>
</evidence>
<keyword evidence="7" id="KW-1185">Reference proteome</keyword>
<evidence type="ECO:0000256" key="4">
    <source>
        <dbReference type="ARBA" id="ARBA00023136"/>
    </source>
</evidence>
<dbReference type="GO" id="GO:0016020">
    <property type="term" value="C:membrane"/>
    <property type="evidence" value="ECO:0007669"/>
    <property type="project" value="UniProtKB-SubCell"/>
</dbReference>
<sequence length="152" mass="16613">MTLAAYVHRRNGVPLGARGSMRNMLQRSLGATSFAGFWRHWNPIWSYGLSRFVFTPLNGWLPPAAALVATFLVSGLIHDAVIMAVRGQPALLFTPWFLLMALILLLGEARRWNFARLPGPARAAIIMAYAGGTLAIAVRMDRGLQGWLAGAP</sequence>
<protein>
    <submittedName>
        <fullName evidence="6">Acyltransferase</fullName>
    </submittedName>
</protein>
<comment type="subcellular location">
    <subcellularLocation>
        <location evidence="1">Membrane</location>
        <topology evidence="1">Multi-pass membrane protein</topology>
    </subcellularLocation>
</comment>
<evidence type="ECO:0000313" key="7">
    <source>
        <dbReference type="Proteomes" id="UP000319897"/>
    </source>
</evidence>
<keyword evidence="2 5" id="KW-0812">Transmembrane</keyword>
<feature type="transmembrane region" description="Helical" evidence="5">
    <location>
        <begin position="60"/>
        <end position="78"/>
    </location>
</feature>
<reference evidence="6 7" key="1">
    <citation type="submission" date="2019-06" db="EMBL/GenBank/DDBJ databases">
        <authorList>
            <person name="Lee I."/>
            <person name="Jang G.I."/>
            <person name="Hwang C.Y."/>
        </authorList>
    </citation>
    <scope>NUCLEOTIDE SEQUENCE [LARGE SCALE GENOMIC DNA]</scope>
    <source>
        <strain evidence="6 7">PAMC 28131</strain>
    </source>
</reference>
<dbReference type="InterPro" id="IPR004299">
    <property type="entry name" value="MBOAT_fam"/>
</dbReference>
<dbReference type="RefSeq" id="WP_140929058.1">
    <property type="nucleotide sequence ID" value="NZ_VFSU01000031.1"/>
</dbReference>
<keyword evidence="6" id="KW-0808">Transferase</keyword>
<evidence type="ECO:0000256" key="3">
    <source>
        <dbReference type="ARBA" id="ARBA00022989"/>
    </source>
</evidence>
<dbReference type="GO" id="GO:0016746">
    <property type="term" value="F:acyltransferase activity"/>
    <property type="evidence" value="ECO:0007669"/>
    <property type="project" value="UniProtKB-KW"/>
</dbReference>